<keyword evidence="5" id="KW-1185">Reference proteome</keyword>
<dbReference type="Pfam" id="PF03542">
    <property type="entry name" value="Tuberin"/>
    <property type="match status" value="1"/>
</dbReference>
<feature type="domain" description="Rap-GAP" evidence="3">
    <location>
        <begin position="1272"/>
        <end position="1510"/>
    </location>
</feature>
<dbReference type="InterPro" id="IPR000331">
    <property type="entry name" value="Rap/Ran_GAP_dom"/>
</dbReference>
<dbReference type="Proteomes" id="UP000184383">
    <property type="component" value="Unassembled WGS sequence"/>
</dbReference>
<dbReference type="Gene3D" id="3.40.50.11210">
    <property type="entry name" value="Rap/Ran-GAP"/>
    <property type="match status" value="1"/>
</dbReference>
<name>A0A1L9RU29_ASPWE</name>
<feature type="region of interest" description="Disordered" evidence="2">
    <location>
        <begin position="448"/>
        <end position="474"/>
    </location>
</feature>
<feature type="region of interest" description="Disordered" evidence="2">
    <location>
        <begin position="637"/>
        <end position="658"/>
    </location>
</feature>
<reference evidence="5" key="1">
    <citation type="journal article" date="2017" name="Genome Biol.">
        <title>Comparative genomics reveals high biological diversity and specific adaptations in the industrially and medically important fungal genus Aspergillus.</title>
        <authorList>
            <person name="de Vries R.P."/>
            <person name="Riley R."/>
            <person name="Wiebenga A."/>
            <person name="Aguilar-Osorio G."/>
            <person name="Amillis S."/>
            <person name="Uchima C.A."/>
            <person name="Anderluh G."/>
            <person name="Asadollahi M."/>
            <person name="Askin M."/>
            <person name="Barry K."/>
            <person name="Battaglia E."/>
            <person name="Bayram O."/>
            <person name="Benocci T."/>
            <person name="Braus-Stromeyer S.A."/>
            <person name="Caldana C."/>
            <person name="Canovas D."/>
            <person name="Cerqueira G.C."/>
            <person name="Chen F."/>
            <person name="Chen W."/>
            <person name="Choi C."/>
            <person name="Clum A."/>
            <person name="Dos Santos R.A."/>
            <person name="Damasio A.R."/>
            <person name="Diallinas G."/>
            <person name="Emri T."/>
            <person name="Fekete E."/>
            <person name="Flipphi M."/>
            <person name="Freyberg S."/>
            <person name="Gallo A."/>
            <person name="Gournas C."/>
            <person name="Habgood R."/>
            <person name="Hainaut M."/>
            <person name="Harispe M.L."/>
            <person name="Henrissat B."/>
            <person name="Hilden K.S."/>
            <person name="Hope R."/>
            <person name="Hossain A."/>
            <person name="Karabika E."/>
            <person name="Karaffa L."/>
            <person name="Karanyi Z."/>
            <person name="Krasevec N."/>
            <person name="Kuo A."/>
            <person name="Kusch H."/>
            <person name="LaButti K."/>
            <person name="Lagendijk E.L."/>
            <person name="Lapidus A."/>
            <person name="Levasseur A."/>
            <person name="Lindquist E."/>
            <person name="Lipzen A."/>
            <person name="Logrieco A.F."/>
            <person name="MacCabe A."/>
            <person name="Maekelae M.R."/>
            <person name="Malavazi I."/>
            <person name="Melin P."/>
            <person name="Meyer V."/>
            <person name="Mielnichuk N."/>
            <person name="Miskei M."/>
            <person name="Molnar A.P."/>
            <person name="Mule G."/>
            <person name="Ngan C.Y."/>
            <person name="Orejas M."/>
            <person name="Orosz E."/>
            <person name="Ouedraogo J.P."/>
            <person name="Overkamp K.M."/>
            <person name="Park H.-S."/>
            <person name="Perrone G."/>
            <person name="Piumi F."/>
            <person name="Punt P.J."/>
            <person name="Ram A.F."/>
            <person name="Ramon A."/>
            <person name="Rauscher S."/>
            <person name="Record E."/>
            <person name="Riano-Pachon D.M."/>
            <person name="Robert V."/>
            <person name="Roehrig J."/>
            <person name="Ruller R."/>
            <person name="Salamov A."/>
            <person name="Salih N.S."/>
            <person name="Samson R.A."/>
            <person name="Sandor E."/>
            <person name="Sanguinetti M."/>
            <person name="Schuetze T."/>
            <person name="Sepcic K."/>
            <person name="Shelest E."/>
            <person name="Sherlock G."/>
            <person name="Sophianopoulou V."/>
            <person name="Squina F.M."/>
            <person name="Sun H."/>
            <person name="Susca A."/>
            <person name="Todd R.B."/>
            <person name="Tsang A."/>
            <person name="Unkles S.E."/>
            <person name="van de Wiele N."/>
            <person name="van Rossen-Uffink D."/>
            <person name="Oliveira J.V."/>
            <person name="Vesth T.C."/>
            <person name="Visser J."/>
            <person name="Yu J.-H."/>
            <person name="Zhou M."/>
            <person name="Andersen M.R."/>
            <person name="Archer D.B."/>
            <person name="Baker S.E."/>
            <person name="Benoit I."/>
            <person name="Brakhage A.A."/>
            <person name="Braus G.H."/>
            <person name="Fischer R."/>
            <person name="Frisvad J.C."/>
            <person name="Goldman G.H."/>
            <person name="Houbraken J."/>
            <person name="Oakley B."/>
            <person name="Pocsi I."/>
            <person name="Scazzocchio C."/>
            <person name="Seiboth B."/>
            <person name="vanKuyk P.A."/>
            <person name="Wortman J."/>
            <person name="Dyer P.S."/>
            <person name="Grigoriev I.V."/>
        </authorList>
    </citation>
    <scope>NUCLEOTIDE SEQUENCE [LARGE SCALE GENOMIC DNA]</scope>
    <source>
        <strain evidence="5">DTO 134E9</strain>
    </source>
</reference>
<evidence type="ECO:0000313" key="5">
    <source>
        <dbReference type="Proteomes" id="UP000184383"/>
    </source>
</evidence>
<dbReference type="InterPro" id="IPR018515">
    <property type="entry name" value="Tuberin-type_domain"/>
</dbReference>
<dbReference type="Pfam" id="PF11864">
    <property type="entry name" value="DUF3384"/>
    <property type="match status" value="1"/>
</dbReference>
<feature type="compositionally biased region" description="Basic and acidic residues" evidence="2">
    <location>
        <begin position="639"/>
        <end position="648"/>
    </location>
</feature>
<dbReference type="GO" id="GO:0005634">
    <property type="term" value="C:nucleus"/>
    <property type="evidence" value="ECO:0007669"/>
    <property type="project" value="InterPro"/>
</dbReference>
<feature type="compositionally biased region" description="Polar residues" evidence="2">
    <location>
        <begin position="1059"/>
        <end position="1070"/>
    </location>
</feature>
<dbReference type="GO" id="GO:0051056">
    <property type="term" value="P:regulation of small GTPase mediated signal transduction"/>
    <property type="evidence" value="ECO:0007669"/>
    <property type="project" value="InterPro"/>
</dbReference>
<dbReference type="InterPro" id="IPR035974">
    <property type="entry name" value="Rap/Ran-GAP_sf"/>
</dbReference>
<evidence type="ECO:0000256" key="2">
    <source>
        <dbReference type="SAM" id="MobiDB-lite"/>
    </source>
</evidence>
<feature type="compositionally biased region" description="Low complexity" evidence="2">
    <location>
        <begin position="71"/>
        <end position="83"/>
    </location>
</feature>
<dbReference type="FunFam" id="3.40.50.11210:FF:000007">
    <property type="entry name" value="Tuberous sclerosis 2"/>
    <property type="match status" value="1"/>
</dbReference>
<keyword evidence="1" id="KW-0343">GTPase activation</keyword>
<dbReference type="InterPro" id="IPR024584">
    <property type="entry name" value="Tuberin_N"/>
</dbReference>
<dbReference type="InterPro" id="IPR027107">
    <property type="entry name" value="Tuberin/Ral-act_asu"/>
</dbReference>
<dbReference type="PROSITE" id="PS50085">
    <property type="entry name" value="RAPGAP"/>
    <property type="match status" value="1"/>
</dbReference>
<dbReference type="STRING" id="1073089.A0A1L9RU29"/>
<evidence type="ECO:0000313" key="4">
    <source>
        <dbReference type="EMBL" id="OJJ38432.1"/>
    </source>
</evidence>
<evidence type="ECO:0000256" key="1">
    <source>
        <dbReference type="ARBA" id="ARBA00022468"/>
    </source>
</evidence>
<dbReference type="GO" id="GO:0033596">
    <property type="term" value="C:TSC1-TSC2 complex"/>
    <property type="evidence" value="ECO:0007669"/>
    <property type="project" value="TreeGrafter"/>
</dbReference>
<dbReference type="OrthoDB" id="19311at2759"/>
<dbReference type="GO" id="GO:0005096">
    <property type="term" value="F:GTPase activator activity"/>
    <property type="evidence" value="ECO:0007669"/>
    <property type="project" value="UniProtKB-KW"/>
</dbReference>
<dbReference type="SUPFAM" id="SSF111347">
    <property type="entry name" value="Rap/Ran-GAP"/>
    <property type="match status" value="1"/>
</dbReference>
<accession>A0A1L9RU29</accession>
<dbReference type="GO" id="GO:0032007">
    <property type="term" value="P:negative regulation of TOR signaling"/>
    <property type="evidence" value="ECO:0007669"/>
    <property type="project" value="TreeGrafter"/>
</dbReference>
<feature type="compositionally biased region" description="Low complexity" evidence="2">
    <location>
        <begin position="33"/>
        <end position="49"/>
    </location>
</feature>
<dbReference type="VEuPathDB" id="FungiDB:ASPWEDRAFT_24367"/>
<feature type="region of interest" description="Disordered" evidence="2">
    <location>
        <begin position="33"/>
        <end position="53"/>
    </location>
</feature>
<dbReference type="SUPFAM" id="SSF48371">
    <property type="entry name" value="ARM repeat"/>
    <property type="match status" value="1"/>
</dbReference>
<organism evidence="4 5">
    <name type="scientific">Aspergillus wentii DTO 134E9</name>
    <dbReference type="NCBI Taxonomy" id="1073089"/>
    <lineage>
        <taxon>Eukaryota</taxon>
        <taxon>Fungi</taxon>
        <taxon>Dikarya</taxon>
        <taxon>Ascomycota</taxon>
        <taxon>Pezizomycotina</taxon>
        <taxon>Eurotiomycetes</taxon>
        <taxon>Eurotiomycetidae</taxon>
        <taxon>Eurotiales</taxon>
        <taxon>Aspergillaceae</taxon>
        <taxon>Aspergillus</taxon>
        <taxon>Aspergillus subgen. Cremei</taxon>
    </lineage>
</organism>
<sequence length="1571" mass="174705">MSSDDAPSPPHYKHSTSTFADVFKTLGVVRPKSQSPVSLQDSSSDSLSQATDGRRTSRIVFGFESMHRASVVSSSSDTPSAPDFEASRKSVAQSQNLSHAIEEAEHVSRSIQWFTSDQSVALLETGAYLFHHPSSPDARRSGSRLLEATAARQDLSPAARRYIFELISCPSETDVIPARVQSLISLSDHGRKLEFATSSILPIVSSCIVPLYDIIASARLKARKSKVTKSNGNGHDDASLDDLLQFAVDLITLQRKPPSSEEVESLLAQIFTICKKTSVAADIKNSLLVFDAIILYADVPDASFVPMLEVLCSIHASVKSLSGPTSRAVRNLAKSRRQVEMVNTLHSFLLESSEEQSRNLNVLRGTIYVFTDLVRAHGQDGIPRLHFDKLMECLRVVLKKDDARVEADILDLCLNILEGELTLMDHEQSWSEFVEILMFCSRRAVDEPEQCPTSPTSPSSPHPPHLKGTTPDDTKSNILANVIRVASLIESLWDQLNQHQRLDAGRFLMNACQHIEPSQADLIVNEMRAEKLCFPGNPDWERHCQKLISCFVRSRTKPSDIRILALDTLKEAFSSYDSLVVFQAQGFLNLMLHAFSDEDDILFLESLVSFIVDISILASDYETFKLLVDTISSPMSGDLNRDESHESETSPSSPQRRSSAGALELSLANVCSVGLVRIFLRSLNLAANKVVLVFETLLGIAKSPDRPPDARLTVLKLLFRLRCDDSGSITVTSISENDFLMNVLGRSVEVGSKLQNSFEDPLADHVADHENIQSTPVRKPSIIEQPGSLLSKSAGRGIGFNPRASKLTPPVWTYASPQVLPEKPPDESSPFVYAYATPDISQHIESEPTQRIALKANMWLEAVISLLQRETNWDIYSYVLTHLGPQLSNKDFFSSAIPQIKLLRSVLCDQVKNETFREPPASTGVKKTDVAGCIFDSLSMLVGYHEHFAKSEEDELVRAFMMGIIGSWGGTSRGCIHALSVCCYEIPLSVTKSLNGILDKMSKVITMPSLAVHILEFLALLARLPDVYINLREEEIRTLFGICIRFLQTSRENRYRASESPSVRGSQTPSRLGGSVEPSDPSQQDGMSKYIYTLTHHVMVFWFLSLKLQDRAKHVNWITSRLIFKDEFGKEMVEEQSQVFIDLMQRVAFSDLGETIPYDTFPPSPEDGPVVKKSWVVGTSIISVETAGVSGLTQITKRQASGTTYAMYQQRTAPVLPHQVPQMHDTHLQFDAMRTAILPSHVMLQLTTTAFPTPTVMQPILLPDDDMTRRAISTFDRNDIVDGHKIGVVYIDNGQTTEAEILSNTGGSSDYEYFLSGLGTKVPLRGAQFNTQGLYPDIDGENAYAWRDRVTEIVYHVATIMPTDFDRDPSCINKKRHIGNDYVNIIFNHSNTPFNFHTIPSQFNFVNIVISPVCRIATGESQIEKRDNLDPAKLYYSVKVMSKPGFPEISCAATPKVISGQNLAAFVRILALNASVFSLVWNSQGGEHISSWRNRLREIKRVRERALASQSQNSDTLEGAYPGQRRNTKANIFSEEVPTRSPVVRTDFASDWDAAADDSILQNLDFSRWSR</sequence>
<feature type="region of interest" description="Disordered" evidence="2">
    <location>
        <begin position="1057"/>
        <end position="1084"/>
    </location>
</feature>
<dbReference type="PANTHER" id="PTHR10063:SF0">
    <property type="entry name" value="TUBERIN"/>
    <property type="match status" value="1"/>
</dbReference>
<dbReference type="PANTHER" id="PTHR10063">
    <property type="entry name" value="TUBERIN"/>
    <property type="match status" value="1"/>
</dbReference>
<evidence type="ECO:0000259" key="3">
    <source>
        <dbReference type="PROSITE" id="PS50085"/>
    </source>
</evidence>
<protein>
    <recommendedName>
        <fullName evidence="3">Rap-GAP domain-containing protein</fullName>
    </recommendedName>
</protein>
<dbReference type="GeneID" id="63748450"/>
<dbReference type="EMBL" id="KV878210">
    <property type="protein sequence ID" value="OJJ38432.1"/>
    <property type="molecule type" value="Genomic_DNA"/>
</dbReference>
<dbReference type="Pfam" id="PF02145">
    <property type="entry name" value="Rap_GAP"/>
    <property type="match status" value="1"/>
</dbReference>
<proteinExistence type="predicted"/>
<dbReference type="InterPro" id="IPR016024">
    <property type="entry name" value="ARM-type_fold"/>
</dbReference>
<feature type="region of interest" description="Disordered" evidence="2">
    <location>
        <begin position="71"/>
        <end position="97"/>
    </location>
</feature>
<gene>
    <name evidence="4" type="ORF">ASPWEDRAFT_24367</name>
</gene>
<dbReference type="RefSeq" id="XP_040692108.1">
    <property type="nucleotide sequence ID" value="XM_040832602.1"/>
</dbReference>
<feature type="region of interest" description="Disordered" evidence="2">
    <location>
        <begin position="1507"/>
        <end position="1534"/>
    </location>
</feature>